<protein>
    <submittedName>
        <fullName evidence="2">Uncharacterized protein</fullName>
    </submittedName>
</protein>
<feature type="chain" id="PRO_5003120215" evidence="1">
    <location>
        <begin position="21"/>
        <end position="71"/>
    </location>
</feature>
<dbReference type="GeneID" id="9584862"/>
<dbReference type="HOGENOM" id="CLU_2741469_0_0_1"/>
<evidence type="ECO:0000313" key="3">
    <source>
        <dbReference type="Proteomes" id="UP000007431"/>
    </source>
</evidence>
<proteinExistence type="predicted"/>
<feature type="non-terminal residue" evidence="2">
    <location>
        <position position="71"/>
    </location>
</feature>
<keyword evidence="1" id="KW-0732">Signal</keyword>
<organism evidence="3">
    <name type="scientific">Schizophyllum commune (strain H4-8 / FGSC 9210)</name>
    <name type="common">Split gill fungus</name>
    <dbReference type="NCBI Taxonomy" id="578458"/>
    <lineage>
        <taxon>Eukaryota</taxon>
        <taxon>Fungi</taxon>
        <taxon>Dikarya</taxon>
        <taxon>Basidiomycota</taxon>
        <taxon>Agaricomycotina</taxon>
        <taxon>Agaricomycetes</taxon>
        <taxon>Agaricomycetidae</taxon>
        <taxon>Agaricales</taxon>
        <taxon>Schizophyllaceae</taxon>
        <taxon>Schizophyllum</taxon>
    </lineage>
</organism>
<keyword evidence="3" id="KW-1185">Reference proteome</keyword>
<feature type="signal peptide" evidence="1">
    <location>
        <begin position="1"/>
        <end position="20"/>
    </location>
</feature>
<name>D8PPB2_SCHCM</name>
<accession>D8PPB2</accession>
<dbReference type="KEGG" id="scm:SCHCO_01080019"/>
<sequence>MQRFYAFALSSLYLLSLTTAAPITEPPTPTLQDDVIITITSTRTVTITSCPAAYYEGATKGTRDHNIYGCF</sequence>
<dbReference type="Proteomes" id="UP000007431">
    <property type="component" value="Unassembled WGS sequence"/>
</dbReference>
<evidence type="ECO:0000256" key="1">
    <source>
        <dbReference type="SAM" id="SignalP"/>
    </source>
</evidence>
<gene>
    <name evidence="2" type="ORF">SCHCODRAFT_103849</name>
</gene>
<dbReference type="RefSeq" id="XP_003038561.1">
    <property type="nucleotide sequence ID" value="XM_003038515.1"/>
</dbReference>
<dbReference type="VEuPathDB" id="FungiDB:SCHCODRAFT_01080019"/>
<evidence type="ECO:0000313" key="2">
    <source>
        <dbReference type="EMBL" id="EFJ03659.1"/>
    </source>
</evidence>
<dbReference type="EMBL" id="GL377302">
    <property type="protein sequence ID" value="EFJ03659.1"/>
    <property type="molecule type" value="Genomic_DNA"/>
</dbReference>
<dbReference type="AlphaFoldDB" id="D8PPB2"/>
<dbReference type="InParanoid" id="D8PPB2"/>
<reference evidence="2 3" key="1">
    <citation type="journal article" date="2010" name="Nat. Biotechnol.">
        <title>Genome sequence of the model mushroom Schizophyllum commune.</title>
        <authorList>
            <person name="Ohm R.A."/>
            <person name="de Jong J.F."/>
            <person name="Lugones L.G."/>
            <person name="Aerts A."/>
            <person name="Kothe E."/>
            <person name="Stajich J.E."/>
            <person name="de Vries R.P."/>
            <person name="Record E."/>
            <person name="Levasseur A."/>
            <person name="Baker S.E."/>
            <person name="Bartholomew K.A."/>
            <person name="Coutinho P.M."/>
            <person name="Erdmann S."/>
            <person name="Fowler T.J."/>
            <person name="Gathman A.C."/>
            <person name="Lombard V."/>
            <person name="Henrissat B."/>
            <person name="Knabe N."/>
            <person name="Kuees U."/>
            <person name="Lilly W.W."/>
            <person name="Lindquist E."/>
            <person name="Lucas S."/>
            <person name="Magnuson J.K."/>
            <person name="Piumi F."/>
            <person name="Raudaskoski M."/>
            <person name="Salamov A."/>
            <person name="Schmutz J."/>
            <person name="Schwarze F.W.M.R."/>
            <person name="vanKuyk P.A."/>
            <person name="Horton J.S."/>
            <person name="Grigoriev I.V."/>
            <person name="Woesten H.A.B."/>
        </authorList>
    </citation>
    <scope>NUCLEOTIDE SEQUENCE [LARGE SCALE GENOMIC DNA]</scope>
    <source>
        <strain evidence="3">H4-8 / FGSC 9210</strain>
    </source>
</reference>